<proteinExistence type="predicted"/>
<name>A0ABW5GQ57_9PSEU</name>
<gene>
    <name evidence="2" type="ORF">ACFSYJ_30720</name>
</gene>
<dbReference type="Gene3D" id="2.40.30.10">
    <property type="entry name" value="Translation factors"/>
    <property type="match status" value="1"/>
</dbReference>
<evidence type="ECO:0000259" key="1">
    <source>
        <dbReference type="Pfam" id="PF03144"/>
    </source>
</evidence>
<dbReference type="Proteomes" id="UP001597419">
    <property type="component" value="Unassembled WGS sequence"/>
</dbReference>
<sequence>MGLFSRRRDPESPAEPFQFTVDKVFVVPVRGVVCTGTVTSGTVRVGQAAKITLEDQSRSVTVSRIEAQGKKRSSAAAGEQAGLFLGGLTMADIPTIPGNDGSIKDGDALSGASVVSVF</sequence>
<dbReference type="Pfam" id="PF03144">
    <property type="entry name" value="GTP_EFTU_D2"/>
    <property type="match status" value="1"/>
</dbReference>
<organism evidence="2 3">
    <name type="scientific">Amycolatopsis samaneae</name>
    <dbReference type="NCBI Taxonomy" id="664691"/>
    <lineage>
        <taxon>Bacteria</taxon>
        <taxon>Bacillati</taxon>
        <taxon>Actinomycetota</taxon>
        <taxon>Actinomycetes</taxon>
        <taxon>Pseudonocardiales</taxon>
        <taxon>Pseudonocardiaceae</taxon>
        <taxon>Amycolatopsis</taxon>
    </lineage>
</organism>
<feature type="domain" description="Translation elongation factor EFTu-like" evidence="1">
    <location>
        <begin position="31"/>
        <end position="93"/>
    </location>
</feature>
<reference evidence="3" key="1">
    <citation type="journal article" date="2019" name="Int. J. Syst. Evol. Microbiol.">
        <title>The Global Catalogue of Microorganisms (GCM) 10K type strain sequencing project: providing services to taxonomists for standard genome sequencing and annotation.</title>
        <authorList>
            <consortium name="The Broad Institute Genomics Platform"/>
            <consortium name="The Broad Institute Genome Sequencing Center for Infectious Disease"/>
            <person name="Wu L."/>
            <person name="Ma J."/>
        </authorList>
    </citation>
    <scope>NUCLEOTIDE SEQUENCE [LARGE SCALE GENOMIC DNA]</scope>
    <source>
        <strain evidence="3">CGMCC 4.7643</strain>
    </source>
</reference>
<dbReference type="PANTHER" id="PTHR43721">
    <property type="entry name" value="ELONGATION FACTOR TU-RELATED"/>
    <property type="match status" value="1"/>
</dbReference>
<dbReference type="InterPro" id="IPR050055">
    <property type="entry name" value="EF-Tu_GTPase"/>
</dbReference>
<keyword evidence="3" id="KW-1185">Reference proteome</keyword>
<dbReference type="InterPro" id="IPR004161">
    <property type="entry name" value="EFTu-like_2"/>
</dbReference>
<dbReference type="PANTHER" id="PTHR43721:SF22">
    <property type="entry name" value="ELONGATION FACTOR TU, MITOCHONDRIAL"/>
    <property type="match status" value="1"/>
</dbReference>
<evidence type="ECO:0000313" key="2">
    <source>
        <dbReference type="EMBL" id="MFD2463019.1"/>
    </source>
</evidence>
<dbReference type="EMBL" id="JBHUKU010000020">
    <property type="protein sequence ID" value="MFD2463019.1"/>
    <property type="molecule type" value="Genomic_DNA"/>
</dbReference>
<comment type="caution">
    <text evidence="2">The sequence shown here is derived from an EMBL/GenBank/DDBJ whole genome shotgun (WGS) entry which is preliminary data.</text>
</comment>
<evidence type="ECO:0000313" key="3">
    <source>
        <dbReference type="Proteomes" id="UP001597419"/>
    </source>
</evidence>
<dbReference type="InterPro" id="IPR009000">
    <property type="entry name" value="Transl_B-barrel_sf"/>
</dbReference>
<protein>
    <submittedName>
        <fullName evidence="2">EF-Tu/IF-2/RF-3 family GTPase</fullName>
    </submittedName>
</protein>
<accession>A0ABW5GQ57</accession>
<dbReference type="RefSeq" id="WP_345392657.1">
    <property type="nucleotide sequence ID" value="NZ_BAABHG010000005.1"/>
</dbReference>
<dbReference type="SUPFAM" id="SSF50447">
    <property type="entry name" value="Translation proteins"/>
    <property type="match status" value="1"/>
</dbReference>